<feature type="region of interest" description="Disordered" evidence="1">
    <location>
        <begin position="39"/>
        <end position="58"/>
    </location>
</feature>
<evidence type="ECO:0000313" key="3">
    <source>
        <dbReference type="EMBL" id="MXU94857.1"/>
    </source>
</evidence>
<feature type="compositionally biased region" description="Acidic residues" evidence="1">
    <location>
        <begin position="155"/>
        <end position="164"/>
    </location>
</feature>
<accession>A0A6B0UYC2</accession>
<evidence type="ECO:0000256" key="2">
    <source>
        <dbReference type="SAM" id="SignalP"/>
    </source>
</evidence>
<organism evidence="3">
    <name type="scientific">Ixodes ricinus</name>
    <name type="common">Common tick</name>
    <name type="synonym">Acarus ricinus</name>
    <dbReference type="NCBI Taxonomy" id="34613"/>
    <lineage>
        <taxon>Eukaryota</taxon>
        <taxon>Metazoa</taxon>
        <taxon>Ecdysozoa</taxon>
        <taxon>Arthropoda</taxon>
        <taxon>Chelicerata</taxon>
        <taxon>Arachnida</taxon>
        <taxon>Acari</taxon>
        <taxon>Parasitiformes</taxon>
        <taxon>Ixodida</taxon>
        <taxon>Ixodoidea</taxon>
        <taxon>Ixodidae</taxon>
        <taxon>Ixodinae</taxon>
        <taxon>Ixodes</taxon>
    </lineage>
</organism>
<protein>
    <submittedName>
        <fullName evidence="3">Putative secreted protein</fullName>
    </submittedName>
</protein>
<sequence>MAKLLAKLAASAALWAPLKASSSAQVNVAPAPAVVVGRGEDEEPLAEPGWATSSSEGVGGTGACRLTVFAPQGPRPSAGRSGGAAVVSGPCGLDRPVREAILRQEGLLGDAPTSTSEASGLALGGSSSIRQRSVVPSEATAATGPRSGSEVFDSAGEEPLESEDWLSLRSEW</sequence>
<feature type="signal peptide" evidence="2">
    <location>
        <begin position="1"/>
        <end position="20"/>
    </location>
</feature>
<evidence type="ECO:0000256" key="1">
    <source>
        <dbReference type="SAM" id="MobiDB-lite"/>
    </source>
</evidence>
<dbReference type="AlphaFoldDB" id="A0A6B0UYC2"/>
<feature type="region of interest" description="Disordered" evidence="1">
    <location>
        <begin position="104"/>
        <end position="172"/>
    </location>
</feature>
<reference evidence="3" key="1">
    <citation type="submission" date="2019-12" db="EMBL/GenBank/DDBJ databases">
        <title>An insight into the sialome of adult female Ixodes ricinus ticks feeding for 6 days.</title>
        <authorList>
            <person name="Perner J."/>
            <person name="Ribeiro J.M.C."/>
        </authorList>
    </citation>
    <scope>NUCLEOTIDE SEQUENCE</scope>
    <source>
        <strain evidence="3">Semi-engorged</strain>
        <tissue evidence="3">Salivary glands</tissue>
    </source>
</reference>
<feature type="region of interest" description="Disordered" evidence="1">
    <location>
        <begin position="69"/>
        <end position="89"/>
    </location>
</feature>
<keyword evidence="2" id="KW-0732">Signal</keyword>
<dbReference type="EMBL" id="GIFC01012774">
    <property type="protein sequence ID" value="MXU94857.1"/>
    <property type="molecule type" value="Transcribed_RNA"/>
</dbReference>
<feature type="compositionally biased region" description="Low complexity" evidence="1">
    <location>
        <begin position="75"/>
        <end position="89"/>
    </location>
</feature>
<proteinExistence type="predicted"/>
<name>A0A6B0UYC2_IXORI</name>
<feature type="chain" id="PRO_5025605437" evidence="2">
    <location>
        <begin position="21"/>
        <end position="172"/>
    </location>
</feature>
<feature type="compositionally biased region" description="Low complexity" evidence="1">
    <location>
        <begin position="114"/>
        <end position="128"/>
    </location>
</feature>